<reference evidence="3" key="1">
    <citation type="journal article" date="2019" name="Int. J. Syst. Evol. Microbiol.">
        <title>The Global Catalogue of Microorganisms (GCM) 10K type strain sequencing project: providing services to taxonomists for standard genome sequencing and annotation.</title>
        <authorList>
            <consortium name="The Broad Institute Genomics Platform"/>
            <consortium name="The Broad Institute Genome Sequencing Center for Infectious Disease"/>
            <person name="Wu L."/>
            <person name="Ma J."/>
        </authorList>
    </citation>
    <scope>NUCLEOTIDE SEQUENCE [LARGE SCALE GENOMIC DNA]</scope>
    <source>
        <strain evidence="3">ZS-22-S1</strain>
    </source>
</reference>
<comment type="caution">
    <text evidence="2">The sequence shown here is derived from an EMBL/GenBank/DDBJ whole genome shotgun (WGS) entry which is preliminary data.</text>
</comment>
<sequence>MNARVAVAGLVTFGLMGVAGCTTSTAGTATPRPGDAVTTTDSAESTEPSSEPEAPRVADPLDATRFLTDPCAVLTPAQLATFKVSRPGKPDTDSEIAKQVGPLCSWRADTEIPSSIGVTWQRGNKNGLGDLYRIRDRYDYFEPTTVDGYPAVFRDSSDARADGDCLISVGVSDSLTFTAGESGTLDAHGACDRAAQVAAAVLATLKESR</sequence>
<keyword evidence="3" id="KW-1185">Reference proteome</keyword>
<dbReference type="EMBL" id="JBHSIS010000003">
    <property type="protein sequence ID" value="MFC4853597.1"/>
    <property type="molecule type" value="Genomic_DNA"/>
</dbReference>
<evidence type="ECO:0000313" key="2">
    <source>
        <dbReference type="EMBL" id="MFC4853597.1"/>
    </source>
</evidence>
<feature type="compositionally biased region" description="Low complexity" evidence="1">
    <location>
        <begin position="38"/>
        <end position="52"/>
    </location>
</feature>
<name>A0ABV9RWB7_9PSEU</name>
<dbReference type="PROSITE" id="PS51257">
    <property type="entry name" value="PROKAR_LIPOPROTEIN"/>
    <property type="match status" value="1"/>
</dbReference>
<dbReference type="InterPro" id="IPR024520">
    <property type="entry name" value="DUF3558"/>
</dbReference>
<protein>
    <submittedName>
        <fullName evidence="2">DUF3558 domain-containing protein</fullName>
    </submittedName>
</protein>
<proteinExistence type="predicted"/>
<evidence type="ECO:0000313" key="3">
    <source>
        <dbReference type="Proteomes" id="UP001595859"/>
    </source>
</evidence>
<dbReference type="Pfam" id="PF12079">
    <property type="entry name" value="DUF3558"/>
    <property type="match status" value="1"/>
</dbReference>
<organism evidence="2 3">
    <name type="scientific">Actinophytocola glycyrrhizae</name>
    <dbReference type="NCBI Taxonomy" id="2044873"/>
    <lineage>
        <taxon>Bacteria</taxon>
        <taxon>Bacillati</taxon>
        <taxon>Actinomycetota</taxon>
        <taxon>Actinomycetes</taxon>
        <taxon>Pseudonocardiales</taxon>
        <taxon>Pseudonocardiaceae</taxon>
    </lineage>
</organism>
<feature type="region of interest" description="Disordered" evidence="1">
    <location>
        <begin position="24"/>
        <end position="58"/>
    </location>
</feature>
<evidence type="ECO:0000256" key="1">
    <source>
        <dbReference type="SAM" id="MobiDB-lite"/>
    </source>
</evidence>
<dbReference type="RefSeq" id="WP_378055543.1">
    <property type="nucleotide sequence ID" value="NZ_JBHSIS010000003.1"/>
</dbReference>
<gene>
    <name evidence="2" type="ORF">ACFPCV_08765</name>
</gene>
<dbReference type="Proteomes" id="UP001595859">
    <property type="component" value="Unassembled WGS sequence"/>
</dbReference>
<accession>A0ABV9RWB7</accession>